<name>A0A2P2BT34_9FIRM</name>
<sequence>MENINKINVKDDYNREYFIKLSKSIVYTAIGIIIFFIPIKLNGQVLNLIYHISYKLQSNMKHFIEVCIVFYLIIGMFKEILKCNLKNKNILIISRIVALIFLVNIFFGSKNGLLGNDNVYLLIEEVVLNTIIVFTIGVLFMPFLEYGLLELTSVYLNKYTKLLFRIDGISFLNILVYIFTNPFCGMFMTNKLYREGKLKEYEACNIILNFSILSYPIVIYICGYLNINLAYAITVSTTVLILINIVLSRIYPISKKKKSYYLKSNKKNSYPKKDKLKKIIKYYLSNSDSKGLFKAIIDNLEESISISINLIPNIVIFLYIGQIILNSEIIIEIIKILINPVLDILQVKNINELVGFIIDVFYNTIIGINNVDKSISIQTKILICIIGILSCTSISTNIIYIANNKMALKINIKEFIISYLLRINLIIIIYIFIAYLYSGYLI</sequence>
<evidence type="ECO:0000313" key="2">
    <source>
        <dbReference type="EMBL" id="CEI73510.1"/>
    </source>
</evidence>
<feature type="transmembrane region" description="Helical" evidence="1">
    <location>
        <begin position="201"/>
        <end position="221"/>
    </location>
</feature>
<feature type="transmembrane region" description="Helical" evidence="1">
    <location>
        <begin position="25"/>
        <end position="50"/>
    </location>
</feature>
<reference evidence="2 3" key="1">
    <citation type="submission" date="2014-09" db="EMBL/GenBank/DDBJ databases">
        <authorList>
            <person name="Hornung B.V."/>
        </authorList>
    </citation>
    <scope>NUCLEOTIDE SEQUENCE [LARGE SCALE GENOMIC DNA]</scope>
    <source>
        <strain evidence="2 3">FRIFI</strain>
    </source>
</reference>
<evidence type="ECO:0008006" key="4">
    <source>
        <dbReference type="Google" id="ProtNLM"/>
    </source>
</evidence>
<feature type="transmembrane region" description="Helical" evidence="1">
    <location>
        <begin position="62"/>
        <end position="78"/>
    </location>
</feature>
<dbReference type="EMBL" id="LN650648">
    <property type="protein sequence ID" value="CEI73510.1"/>
    <property type="molecule type" value="Genomic_DNA"/>
</dbReference>
<feature type="transmembrane region" description="Helical" evidence="1">
    <location>
        <begin position="314"/>
        <end position="338"/>
    </location>
</feature>
<dbReference type="AlphaFoldDB" id="A0A2P2BT34"/>
<keyword evidence="1" id="KW-1133">Transmembrane helix</keyword>
<proteinExistence type="predicted"/>
<feature type="transmembrane region" description="Helical" evidence="1">
    <location>
        <begin position="415"/>
        <end position="437"/>
    </location>
</feature>
<feature type="transmembrane region" description="Helical" evidence="1">
    <location>
        <begin position="381"/>
        <end position="403"/>
    </location>
</feature>
<gene>
    <name evidence="2" type="ORF">FRIFI_1982</name>
</gene>
<feature type="transmembrane region" description="Helical" evidence="1">
    <location>
        <begin position="227"/>
        <end position="247"/>
    </location>
</feature>
<organism evidence="2 3">
    <name type="scientific">Romboutsia hominis</name>
    <dbReference type="NCBI Taxonomy" id="1507512"/>
    <lineage>
        <taxon>Bacteria</taxon>
        <taxon>Bacillati</taxon>
        <taxon>Bacillota</taxon>
        <taxon>Clostridia</taxon>
        <taxon>Peptostreptococcales</taxon>
        <taxon>Peptostreptococcaceae</taxon>
        <taxon>Romboutsia</taxon>
    </lineage>
</organism>
<keyword evidence="1" id="KW-0812">Transmembrane</keyword>
<dbReference type="Proteomes" id="UP000245695">
    <property type="component" value="Chromosome 1"/>
</dbReference>
<dbReference type="KEGG" id="rhom:FRIFI_1982"/>
<accession>A0A2P2BT34</accession>
<feature type="transmembrane region" description="Helical" evidence="1">
    <location>
        <begin position="119"/>
        <end position="142"/>
    </location>
</feature>
<evidence type="ECO:0000256" key="1">
    <source>
        <dbReference type="SAM" id="Phobius"/>
    </source>
</evidence>
<feature type="transmembrane region" description="Helical" evidence="1">
    <location>
        <begin position="162"/>
        <end position="180"/>
    </location>
</feature>
<keyword evidence="1" id="KW-0472">Membrane</keyword>
<dbReference type="RefSeq" id="WP_166505754.1">
    <property type="nucleotide sequence ID" value="NZ_LN650648.1"/>
</dbReference>
<protein>
    <recommendedName>
        <fullName evidence="4">Nucleoside recognition domain protein</fullName>
    </recommendedName>
</protein>
<feature type="transmembrane region" description="Helical" evidence="1">
    <location>
        <begin position="90"/>
        <end position="107"/>
    </location>
</feature>
<keyword evidence="3" id="KW-1185">Reference proteome</keyword>
<evidence type="ECO:0000313" key="3">
    <source>
        <dbReference type="Proteomes" id="UP000245695"/>
    </source>
</evidence>